<comment type="similarity">
    <text evidence="2 7">Belongs to the SurE nucleotidase family.</text>
</comment>
<evidence type="ECO:0000259" key="8">
    <source>
        <dbReference type="Pfam" id="PF01975"/>
    </source>
</evidence>
<protein>
    <recommendedName>
        <fullName evidence="7">5'-nucleotidase SurE</fullName>
        <ecNumber evidence="7">3.1.3.5</ecNumber>
    </recommendedName>
    <alternativeName>
        <fullName evidence="7">Nucleoside 5'-monophosphate phosphohydrolase</fullName>
    </alternativeName>
</protein>
<keyword evidence="10" id="KW-1185">Reference proteome</keyword>
<dbReference type="NCBIfam" id="NF001490">
    <property type="entry name" value="PRK00346.1-4"/>
    <property type="match status" value="1"/>
</dbReference>
<evidence type="ECO:0000256" key="3">
    <source>
        <dbReference type="ARBA" id="ARBA00022490"/>
    </source>
</evidence>
<dbReference type="Gene3D" id="3.40.1210.10">
    <property type="entry name" value="Survival protein SurE-like phosphatase/nucleotidase"/>
    <property type="match status" value="1"/>
</dbReference>
<comment type="subcellular location">
    <subcellularLocation>
        <location evidence="7">Cytoplasm</location>
    </subcellularLocation>
</comment>
<feature type="domain" description="Survival protein SurE-like phosphatase/nucleotidase" evidence="8">
    <location>
        <begin position="8"/>
        <end position="191"/>
    </location>
</feature>
<keyword evidence="5 7" id="KW-0547">Nucleotide-binding</keyword>
<organism evidence="9 10">
    <name type="scientific">Candidatus Fervidibacter sacchari</name>
    <dbReference type="NCBI Taxonomy" id="1448929"/>
    <lineage>
        <taxon>Bacteria</taxon>
        <taxon>Candidatus Fervidibacterota</taxon>
        <taxon>Candidatus Fervidibacter</taxon>
    </lineage>
</organism>
<dbReference type="PANTHER" id="PTHR30457:SF12">
    <property type="entry name" value="5'_3'-NUCLEOTIDASE SURE"/>
    <property type="match status" value="1"/>
</dbReference>
<dbReference type="InterPro" id="IPR002828">
    <property type="entry name" value="SurE-like_Pase/nucleotidase"/>
</dbReference>
<dbReference type="Pfam" id="PF01975">
    <property type="entry name" value="SurE"/>
    <property type="match status" value="1"/>
</dbReference>
<dbReference type="EMBL" id="JANUCP010000001">
    <property type="protein sequence ID" value="MCS3917965.1"/>
    <property type="molecule type" value="Genomic_DNA"/>
</dbReference>
<keyword evidence="4 7" id="KW-0479">Metal-binding</keyword>
<comment type="caution">
    <text evidence="9">The sequence shown here is derived from an EMBL/GenBank/DDBJ whole genome shotgun (WGS) entry which is preliminary data.</text>
</comment>
<comment type="cofactor">
    <cofactor evidence="7">
        <name>a divalent metal cation</name>
        <dbReference type="ChEBI" id="CHEBI:60240"/>
    </cofactor>
    <text evidence="7">Binds 1 divalent metal cation per subunit.</text>
</comment>
<accession>A0ABT2EM02</accession>
<evidence type="ECO:0000256" key="5">
    <source>
        <dbReference type="ARBA" id="ARBA00022741"/>
    </source>
</evidence>
<gene>
    <name evidence="7" type="primary">surE</name>
    <name evidence="9" type="ORF">M2350_000362</name>
</gene>
<sequence length="275" mass="30309">MARKRPLILLSNDDGVHAQGLLHLKRAMKAIGEVIVVAPDRPRSSCSHSITLHKPLRVFEWRDEDGDIVYACNGMPADCVILGIRVLCERMPDLVIGGINDGPNLGDDIIYSGTVAVAREAALEGCKAFAISVAGFENIHYETAALVAKWLAKQLLKVELPRGVFLNVNVPNLPLEQLKGLKITKRGFKHYVGPPEKRVDPQGRVYFWRGAERPISEPLPGTDVGEVAAGFVSVTPLHVDTTFAPLIEELRGWELSFGDLAEISNKRRRAKTHRT</sequence>
<reference evidence="9 10" key="1">
    <citation type="submission" date="2022-08" db="EMBL/GenBank/DDBJ databases">
        <title>Bacterial and archaeal communities from various locations to study Microbial Dark Matter (Phase II).</title>
        <authorList>
            <person name="Stepanauskas R."/>
        </authorList>
    </citation>
    <scope>NUCLEOTIDE SEQUENCE [LARGE SCALE GENOMIC DNA]</scope>
    <source>
        <strain evidence="9 10">PD1</strain>
    </source>
</reference>
<evidence type="ECO:0000313" key="9">
    <source>
        <dbReference type="EMBL" id="MCS3917965.1"/>
    </source>
</evidence>
<evidence type="ECO:0000256" key="6">
    <source>
        <dbReference type="ARBA" id="ARBA00022801"/>
    </source>
</evidence>
<evidence type="ECO:0000313" key="10">
    <source>
        <dbReference type="Proteomes" id="UP001204798"/>
    </source>
</evidence>
<proteinExistence type="inferred from homology"/>
<feature type="binding site" evidence="7">
    <location>
        <position position="14"/>
    </location>
    <ligand>
        <name>a divalent metal cation</name>
        <dbReference type="ChEBI" id="CHEBI:60240"/>
    </ligand>
</feature>
<dbReference type="PANTHER" id="PTHR30457">
    <property type="entry name" value="5'-NUCLEOTIDASE SURE"/>
    <property type="match status" value="1"/>
</dbReference>
<comment type="function">
    <text evidence="7">Nucleotidase that shows phosphatase activity on nucleoside 5'-monophosphates.</text>
</comment>
<dbReference type="EC" id="3.1.3.5" evidence="7"/>
<feature type="binding site" evidence="7">
    <location>
        <position position="13"/>
    </location>
    <ligand>
        <name>a divalent metal cation</name>
        <dbReference type="ChEBI" id="CHEBI:60240"/>
    </ligand>
</feature>
<evidence type="ECO:0000256" key="4">
    <source>
        <dbReference type="ARBA" id="ARBA00022723"/>
    </source>
</evidence>
<name>A0ABT2EM02_9BACT</name>
<dbReference type="GO" id="GO:0008253">
    <property type="term" value="F:5'-nucleotidase activity"/>
    <property type="evidence" value="ECO:0007669"/>
    <property type="project" value="UniProtKB-EC"/>
</dbReference>
<dbReference type="NCBIfam" id="TIGR00087">
    <property type="entry name" value="surE"/>
    <property type="match status" value="1"/>
</dbReference>
<evidence type="ECO:0000256" key="7">
    <source>
        <dbReference type="HAMAP-Rule" id="MF_00060"/>
    </source>
</evidence>
<comment type="catalytic activity">
    <reaction evidence="1 7">
        <text>a ribonucleoside 5'-phosphate + H2O = a ribonucleoside + phosphate</text>
        <dbReference type="Rhea" id="RHEA:12484"/>
        <dbReference type="ChEBI" id="CHEBI:15377"/>
        <dbReference type="ChEBI" id="CHEBI:18254"/>
        <dbReference type="ChEBI" id="CHEBI:43474"/>
        <dbReference type="ChEBI" id="CHEBI:58043"/>
        <dbReference type="EC" id="3.1.3.5"/>
    </reaction>
</comment>
<dbReference type="InterPro" id="IPR030048">
    <property type="entry name" value="SurE"/>
</dbReference>
<evidence type="ECO:0000256" key="1">
    <source>
        <dbReference type="ARBA" id="ARBA00000815"/>
    </source>
</evidence>
<dbReference type="HAMAP" id="MF_00060">
    <property type="entry name" value="SurE"/>
    <property type="match status" value="1"/>
</dbReference>
<feature type="binding site" evidence="7">
    <location>
        <position position="44"/>
    </location>
    <ligand>
        <name>a divalent metal cation</name>
        <dbReference type="ChEBI" id="CHEBI:60240"/>
    </ligand>
</feature>
<evidence type="ECO:0000256" key="2">
    <source>
        <dbReference type="ARBA" id="ARBA00011062"/>
    </source>
</evidence>
<feature type="binding site" evidence="7">
    <location>
        <position position="100"/>
    </location>
    <ligand>
        <name>a divalent metal cation</name>
        <dbReference type="ChEBI" id="CHEBI:60240"/>
    </ligand>
</feature>
<dbReference type="Proteomes" id="UP001204798">
    <property type="component" value="Unassembled WGS sequence"/>
</dbReference>
<dbReference type="SUPFAM" id="SSF64167">
    <property type="entry name" value="SurE-like"/>
    <property type="match status" value="1"/>
</dbReference>
<keyword evidence="6 7" id="KW-0378">Hydrolase</keyword>
<keyword evidence="3 7" id="KW-0963">Cytoplasm</keyword>
<dbReference type="InterPro" id="IPR036523">
    <property type="entry name" value="SurE-like_sf"/>
</dbReference>
<dbReference type="RefSeq" id="WP_259092921.1">
    <property type="nucleotide sequence ID" value="NZ_CP130454.1"/>
</dbReference>